<accession>A0ABX1XKD8</accession>
<dbReference type="PANTHER" id="PTHR22550:SF5">
    <property type="entry name" value="LEUCINE ZIPPER PROTEIN 4"/>
    <property type="match status" value="1"/>
</dbReference>
<feature type="transmembrane region" description="Helical" evidence="4">
    <location>
        <begin position="442"/>
        <end position="464"/>
    </location>
</feature>
<dbReference type="Proteomes" id="UP000653578">
    <property type="component" value="Unassembled WGS sequence"/>
</dbReference>
<evidence type="ECO:0000256" key="2">
    <source>
        <dbReference type="ARBA" id="ARBA00023136"/>
    </source>
</evidence>
<dbReference type="PANTHER" id="PTHR22550">
    <property type="entry name" value="SPORE GERMINATION PROTEIN"/>
    <property type="match status" value="1"/>
</dbReference>
<evidence type="ECO:0000313" key="6">
    <source>
        <dbReference type="Proteomes" id="UP000653578"/>
    </source>
</evidence>
<organism evidence="5 6">
    <name type="scientific">Paenibacillus plantarum</name>
    <dbReference type="NCBI Taxonomy" id="2654975"/>
    <lineage>
        <taxon>Bacteria</taxon>
        <taxon>Bacillati</taxon>
        <taxon>Bacillota</taxon>
        <taxon>Bacilli</taxon>
        <taxon>Bacillales</taxon>
        <taxon>Paenibacillaceae</taxon>
        <taxon>Paenibacillus</taxon>
    </lineage>
</organism>
<evidence type="ECO:0000313" key="5">
    <source>
        <dbReference type="EMBL" id="NOU68982.1"/>
    </source>
</evidence>
<evidence type="ECO:0000256" key="1">
    <source>
        <dbReference type="ARBA" id="ARBA00005278"/>
    </source>
</evidence>
<dbReference type="InterPro" id="IPR004995">
    <property type="entry name" value="Spore_Ger"/>
</dbReference>
<keyword evidence="2 4" id="KW-0472">Membrane</keyword>
<protein>
    <submittedName>
        <fullName evidence="5">Spore germination protein</fullName>
    </submittedName>
</protein>
<proteinExistence type="inferred from homology"/>
<evidence type="ECO:0000256" key="3">
    <source>
        <dbReference type="SAM" id="MobiDB-lite"/>
    </source>
</evidence>
<feature type="compositionally biased region" description="Polar residues" evidence="3">
    <location>
        <begin position="519"/>
        <end position="528"/>
    </location>
</feature>
<dbReference type="EMBL" id="WHNY01000082">
    <property type="protein sequence ID" value="NOU68982.1"/>
    <property type="molecule type" value="Genomic_DNA"/>
</dbReference>
<comment type="caution">
    <text evidence="5">The sequence shown here is derived from an EMBL/GenBank/DDBJ whole genome shotgun (WGS) entry which is preliminary data.</text>
</comment>
<feature type="region of interest" description="Disordered" evidence="3">
    <location>
        <begin position="507"/>
        <end position="528"/>
    </location>
</feature>
<sequence>MLLRRWNDISTAPNSNSNLTSPEHAQNEAISKSLETNERLIRHIFKNCYDIVFRHVQIFGKVPVLCVYLDGLVDTKSLDSNLLKPWMLENLPPELEELNPVDWILEQQLVSIAKTKTTMTMDDIVQGILSASVVILSDGQDKAVIAELAGFEKRAIEEPTGETTLRGPREGFTETISVNTSLLRRKIHSTKLKMESLTVGNLSKTTIVIAYIEGIALESIIEEVRNRIAQIDIDTVLGGNFIEEFIEDHPFTLFPQVQNTERPDIVAACLAERKVAIFIDGSPFVLIVPCTLWNAFQSADDYYERFIYATLIRWLRMLLIITSMFLPSIYVAITTFHPQLLPTNFLLSITSAREGVPFPAVIEALLMELLFEGLREAGIRMPRPVGSAVSIVGALVIGQAAVQAGIVSAPMVIVVSLTGIASLITPRYSMGMPFRVLRFPMLISSGILGLYGVTMASVFLLIHLTNLESFGIPYLSPIAPLTKSELIDVLIRAPRWRMNTLPMSNSTTTKLRFRKGQRRNGNQGDEVK</sequence>
<feature type="transmembrane region" description="Helical" evidence="4">
    <location>
        <begin position="412"/>
        <end position="430"/>
    </location>
</feature>
<evidence type="ECO:0000256" key="4">
    <source>
        <dbReference type="SAM" id="Phobius"/>
    </source>
</evidence>
<feature type="transmembrane region" description="Helical" evidence="4">
    <location>
        <begin position="386"/>
        <end position="406"/>
    </location>
</feature>
<keyword evidence="4" id="KW-1133">Transmembrane helix</keyword>
<feature type="transmembrane region" description="Helical" evidence="4">
    <location>
        <begin position="275"/>
        <end position="296"/>
    </location>
</feature>
<comment type="similarity">
    <text evidence="1">Belongs to the GerABKA family.</text>
</comment>
<gene>
    <name evidence="5" type="ORF">GC096_33725</name>
</gene>
<keyword evidence="6" id="KW-1185">Reference proteome</keyword>
<dbReference type="InterPro" id="IPR050768">
    <property type="entry name" value="UPF0353/GerABKA_families"/>
</dbReference>
<feature type="region of interest" description="Disordered" evidence="3">
    <location>
        <begin position="1"/>
        <end position="28"/>
    </location>
</feature>
<reference evidence="5 6" key="1">
    <citation type="submission" date="2019-10" db="EMBL/GenBank/DDBJ databases">
        <title>Description of Paenibacillus humi sp. nov.</title>
        <authorList>
            <person name="Carlier A."/>
            <person name="Qi S."/>
        </authorList>
    </citation>
    <scope>NUCLEOTIDE SEQUENCE [LARGE SCALE GENOMIC DNA]</scope>
    <source>
        <strain evidence="5 6">LMG 31461</strain>
    </source>
</reference>
<feature type="compositionally biased region" description="Polar residues" evidence="3">
    <location>
        <begin position="8"/>
        <end position="28"/>
    </location>
</feature>
<dbReference type="PIRSF" id="PIRSF005690">
    <property type="entry name" value="GerBA"/>
    <property type="match status" value="1"/>
</dbReference>
<keyword evidence="4" id="KW-0812">Transmembrane</keyword>
<dbReference type="Pfam" id="PF03323">
    <property type="entry name" value="GerA"/>
    <property type="match status" value="1"/>
</dbReference>
<name>A0ABX1XKD8_9BACL</name>
<feature type="transmembrane region" description="Helical" evidence="4">
    <location>
        <begin position="317"/>
        <end position="336"/>
    </location>
</feature>